<dbReference type="Proteomes" id="UP000241247">
    <property type="component" value="Unassembled WGS sequence"/>
</dbReference>
<keyword evidence="2" id="KW-1185">Reference proteome</keyword>
<reference evidence="1 2" key="1">
    <citation type="submission" date="2018-04" db="EMBL/GenBank/DDBJ databases">
        <title>Genomic Encyclopedia of Type Strains, Phase IV (KMG-IV): sequencing the most valuable type-strain genomes for metagenomic binning, comparative biology and taxonomic classification.</title>
        <authorList>
            <person name="Goeker M."/>
        </authorList>
    </citation>
    <scope>NUCLEOTIDE SEQUENCE [LARGE SCALE GENOMIC DNA]</scope>
    <source>
        <strain evidence="1 2">DSM 7138</strain>
    </source>
</reference>
<dbReference type="RefSeq" id="WP_108001933.1">
    <property type="nucleotide sequence ID" value="NZ_JBHEEX010000001.1"/>
</dbReference>
<protein>
    <submittedName>
        <fullName evidence="1">Uncharacterized protein</fullName>
    </submittedName>
</protein>
<comment type="caution">
    <text evidence="1">The sequence shown here is derived from an EMBL/GenBank/DDBJ whole genome shotgun (WGS) entry which is preliminary data.</text>
</comment>
<name>A0A2T5BFB0_MYCDI</name>
<dbReference type="EMBL" id="PZZZ01000002">
    <property type="protein sequence ID" value="PTM97682.1"/>
    <property type="molecule type" value="Genomic_DNA"/>
</dbReference>
<proteinExistence type="predicted"/>
<evidence type="ECO:0000313" key="2">
    <source>
        <dbReference type="Proteomes" id="UP000241247"/>
    </source>
</evidence>
<gene>
    <name evidence="1" type="ORF">C7449_102561</name>
</gene>
<sequence length="152" mass="16351">MRKCTYSAQRERIVAEAISPVASELRLLDAADLVSLLRFECYGNLADLVASAAELYFLPGTVVFGAGGDYKLDWGDEPEVTLDLELRPQGVTVYARLQLGNERAGVEITHVAFDNPAADPDDNTALLAASLRDAQFKRLGSTTGGFEARSAA</sequence>
<accession>A0A2T5BFB0</accession>
<evidence type="ECO:0000313" key="1">
    <source>
        <dbReference type="EMBL" id="PTM97682.1"/>
    </source>
</evidence>
<dbReference type="AlphaFoldDB" id="A0A2T5BFB0"/>
<organism evidence="1 2">
    <name type="scientific">Mycoplana dimorpha</name>
    <dbReference type="NCBI Taxonomy" id="28320"/>
    <lineage>
        <taxon>Bacteria</taxon>
        <taxon>Pseudomonadati</taxon>
        <taxon>Pseudomonadota</taxon>
        <taxon>Alphaproteobacteria</taxon>
        <taxon>Hyphomicrobiales</taxon>
        <taxon>Rhizobiaceae</taxon>
        <taxon>Mycoplana</taxon>
    </lineage>
</organism>
<dbReference type="OrthoDB" id="7862614at2"/>